<accession>A0A8H6MYD2</accession>
<evidence type="ECO:0000313" key="2">
    <source>
        <dbReference type="Proteomes" id="UP000639643"/>
    </source>
</evidence>
<proteinExistence type="predicted"/>
<gene>
    <name evidence="1" type="ORF">CMUS01_12981</name>
</gene>
<dbReference type="AlphaFoldDB" id="A0A8H6MYD2"/>
<comment type="caution">
    <text evidence="1">The sequence shown here is derived from an EMBL/GenBank/DDBJ whole genome shotgun (WGS) entry which is preliminary data.</text>
</comment>
<evidence type="ECO:0000313" key="1">
    <source>
        <dbReference type="EMBL" id="KAF6812761.1"/>
    </source>
</evidence>
<dbReference type="Proteomes" id="UP000639643">
    <property type="component" value="Unassembled WGS sequence"/>
</dbReference>
<dbReference type="EMBL" id="WIGM01000777">
    <property type="protein sequence ID" value="KAF6812761.1"/>
    <property type="molecule type" value="Genomic_DNA"/>
</dbReference>
<protein>
    <submittedName>
        <fullName evidence="1">Uncharacterized protein</fullName>
    </submittedName>
</protein>
<reference evidence="1" key="1">
    <citation type="journal article" date="2020" name="Phytopathology">
        <title>Genome Sequence Resources of Colletotrichum truncatum, C. plurivorum, C. musicola, and C. sojae: Four Species Pathogenic to Soybean (Glycine max).</title>
        <authorList>
            <person name="Rogerio F."/>
            <person name="Boufleur T.R."/>
            <person name="Ciampi-Guillardi M."/>
            <person name="Sukno S.A."/>
            <person name="Thon M.R."/>
            <person name="Massola Junior N.S."/>
            <person name="Baroncelli R."/>
        </authorList>
    </citation>
    <scope>NUCLEOTIDE SEQUENCE</scope>
    <source>
        <strain evidence="1">LFN0074</strain>
    </source>
</reference>
<name>A0A8H6MYD2_9PEZI</name>
<organism evidence="1 2">
    <name type="scientific">Colletotrichum musicola</name>
    <dbReference type="NCBI Taxonomy" id="2175873"/>
    <lineage>
        <taxon>Eukaryota</taxon>
        <taxon>Fungi</taxon>
        <taxon>Dikarya</taxon>
        <taxon>Ascomycota</taxon>
        <taxon>Pezizomycotina</taxon>
        <taxon>Sordariomycetes</taxon>
        <taxon>Hypocreomycetidae</taxon>
        <taxon>Glomerellales</taxon>
        <taxon>Glomerellaceae</taxon>
        <taxon>Colletotrichum</taxon>
        <taxon>Colletotrichum orchidearum species complex</taxon>
    </lineage>
</organism>
<sequence length="105" mass="11024">MIDVGCSQFEEEQAIVVPISNGCRHITPGAITNPSPVAIAAVTTAAPLANPSGDVAPVGQETTVQTVDEAHQHDEIEMHVCSSSEWASFIWEKKAVLLPICSTAA</sequence>
<keyword evidence="2" id="KW-1185">Reference proteome</keyword>